<feature type="compositionally biased region" description="Polar residues" evidence="1">
    <location>
        <begin position="835"/>
        <end position="852"/>
    </location>
</feature>
<evidence type="ECO:0000313" key="4">
    <source>
        <dbReference type="Proteomes" id="UP001316803"/>
    </source>
</evidence>
<feature type="region of interest" description="Disordered" evidence="1">
    <location>
        <begin position="460"/>
        <end position="494"/>
    </location>
</feature>
<evidence type="ECO:0000256" key="1">
    <source>
        <dbReference type="SAM" id="MobiDB-lite"/>
    </source>
</evidence>
<organism evidence="3 4">
    <name type="scientific">Knufia fluminis</name>
    <dbReference type="NCBI Taxonomy" id="191047"/>
    <lineage>
        <taxon>Eukaryota</taxon>
        <taxon>Fungi</taxon>
        <taxon>Dikarya</taxon>
        <taxon>Ascomycota</taxon>
        <taxon>Pezizomycotina</taxon>
        <taxon>Eurotiomycetes</taxon>
        <taxon>Chaetothyriomycetidae</taxon>
        <taxon>Chaetothyriales</taxon>
        <taxon>Trichomeriaceae</taxon>
        <taxon>Knufia</taxon>
    </lineage>
</organism>
<feature type="compositionally biased region" description="Low complexity" evidence="1">
    <location>
        <begin position="460"/>
        <end position="487"/>
    </location>
</feature>
<feature type="compositionally biased region" description="Polar residues" evidence="1">
    <location>
        <begin position="337"/>
        <end position="349"/>
    </location>
</feature>
<feature type="compositionally biased region" description="Low complexity" evidence="1">
    <location>
        <begin position="277"/>
        <end position="310"/>
    </location>
</feature>
<evidence type="ECO:0000313" key="3">
    <source>
        <dbReference type="EMBL" id="KAK5953520.1"/>
    </source>
</evidence>
<gene>
    <name evidence="3" type="ORF">OHC33_005464</name>
</gene>
<evidence type="ECO:0000256" key="2">
    <source>
        <dbReference type="SAM" id="Phobius"/>
    </source>
</evidence>
<feature type="compositionally biased region" description="Polar residues" evidence="1">
    <location>
        <begin position="259"/>
        <end position="276"/>
    </location>
</feature>
<keyword evidence="2" id="KW-0812">Transmembrane</keyword>
<comment type="caution">
    <text evidence="3">The sequence shown here is derived from an EMBL/GenBank/DDBJ whole genome shotgun (WGS) entry which is preliminary data.</text>
</comment>
<feature type="region of interest" description="Disordered" evidence="1">
    <location>
        <begin position="539"/>
        <end position="589"/>
    </location>
</feature>
<dbReference type="Proteomes" id="UP001316803">
    <property type="component" value="Unassembled WGS sequence"/>
</dbReference>
<keyword evidence="2" id="KW-1133">Transmembrane helix</keyword>
<keyword evidence="2" id="KW-0472">Membrane</keyword>
<keyword evidence="4" id="KW-1185">Reference proteome</keyword>
<feature type="region of interest" description="Disordered" evidence="1">
    <location>
        <begin position="361"/>
        <end position="399"/>
    </location>
</feature>
<feature type="region of interest" description="Disordered" evidence="1">
    <location>
        <begin position="701"/>
        <end position="722"/>
    </location>
</feature>
<feature type="region of interest" description="Disordered" evidence="1">
    <location>
        <begin position="166"/>
        <end position="210"/>
    </location>
</feature>
<name>A0AAN8EQ15_9EURO</name>
<feature type="compositionally biased region" description="Pro residues" evidence="1">
    <location>
        <begin position="311"/>
        <end position="326"/>
    </location>
</feature>
<dbReference type="EMBL" id="JAKLMC020000011">
    <property type="protein sequence ID" value="KAK5953520.1"/>
    <property type="molecule type" value="Genomic_DNA"/>
</dbReference>
<feature type="compositionally biased region" description="Low complexity" evidence="1">
    <location>
        <begin position="174"/>
        <end position="204"/>
    </location>
</feature>
<feature type="region of interest" description="Disordered" evidence="1">
    <location>
        <begin position="828"/>
        <end position="869"/>
    </location>
</feature>
<sequence length="869" mass="91454">MSQKVAYCKRVTFPAAFLQHGTLLLRNTLRPHSKDVASFDGMSGMTGRVSATGAGEAPGFLNETVTLTSTIIRQPWPPRPDRTGTAHPWWSSQSQPPASPVTTVTLTSSYVPKSTDIPISTMSTEADPTEAVSTTSAPVTTQGVTTADITTIRPPLTIPSVLGLTSTSLPPEGPSHSTAQAATSTSVPTTAPAVTTADVTSSAAQFPWTPPWDRTSFSLPPECTSPIPEGVASAGCILSTFFWNPTTDPPTSFSSTTTLQDSRTEQPSTSPGTIAPSSFTTTSDSAQSSSSSPFASAATAASTARESPAAEPTPAPVAPSAAPSPSPEASDTEASTPEATSITMPPSQAGSTVMVSFTATIPDTHNPVPTSGLTSEAPPTTGSPSQVQTQFSVSDATTPSISLEPPIVPSSQGSYAEVVVITLLGTYHPFVYMYLVQSFTMSSTYCFYCPVAASSASTATSTNFQSSSPENTQSGGSLTSSSQTQVSPAQSDMASMSTPVLSQNLLGLPIYRPLTDVNAPPACSYGELIISGQTGCLPAPETTSASPSVPSSTPTTFSTVTSPSDGSSSDSSSTSISRPPVPSGAYQATVTTHTMPTTTIVMTMTPTPSADPARAMHHTPTLAWLLPIVILGIPLLLAALFLAFRRYCPIAYARTDRHCPFRSTGRLLAKIPFIAAYLDRRERNRGIRARQQDYMSRRARFGIGGGHSRKGSAAETMAGEREKKDEWLRRDMVDHYAREKRSTEMVGVGPSTPLRPNAKDISSPPTSPTKTLVEKSSRADIREMHSSYGYMPGRLTGDNINEHEPGSSAAQEMTLKEKIRAAREKILREEAEGSTVGTNSGVAGPSAATNHRPTQRKHEGENISDDWVL</sequence>
<feature type="compositionally biased region" description="Low complexity" evidence="1">
    <location>
        <begin position="539"/>
        <end position="578"/>
    </location>
</feature>
<accession>A0AAN8EQ15</accession>
<feature type="region of interest" description="Disordered" evidence="1">
    <location>
        <begin position="740"/>
        <end position="776"/>
    </location>
</feature>
<feature type="compositionally biased region" description="Low complexity" evidence="1">
    <location>
        <begin position="249"/>
        <end position="258"/>
    </location>
</feature>
<feature type="region of interest" description="Disordered" evidence="1">
    <location>
        <begin position="75"/>
        <end position="102"/>
    </location>
</feature>
<reference evidence="3 4" key="1">
    <citation type="submission" date="2022-12" db="EMBL/GenBank/DDBJ databases">
        <title>Genomic features and morphological characterization of a novel Knufia sp. strain isolated from spacecraft assembly facility.</title>
        <authorList>
            <person name="Teixeira M."/>
            <person name="Chander A.M."/>
            <person name="Stajich J.E."/>
            <person name="Venkateswaran K."/>
        </authorList>
    </citation>
    <scope>NUCLEOTIDE SEQUENCE [LARGE SCALE GENOMIC DNA]</scope>
    <source>
        <strain evidence="3 4">FJI-L2-BK-P2</strain>
    </source>
</reference>
<proteinExistence type="predicted"/>
<protein>
    <submittedName>
        <fullName evidence="3">Uncharacterized protein</fullName>
    </submittedName>
</protein>
<dbReference type="AlphaFoldDB" id="A0AAN8EQ15"/>
<feature type="region of interest" description="Disordered" evidence="1">
    <location>
        <begin position="249"/>
        <end position="349"/>
    </location>
</feature>
<feature type="transmembrane region" description="Helical" evidence="2">
    <location>
        <begin position="622"/>
        <end position="644"/>
    </location>
</feature>
<feature type="region of interest" description="Disordered" evidence="1">
    <location>
        <begin position="119"/>
        <end position="138"/>
    </location>
</feature>